<feature type="domain" description="Glycosyltransferase family 18 catalytic" evidence="14">
    <location>
        <begin position="83"/>
        <end position="645"/>
    </location>
</feature>
<protein>
    <recommendedName>
        <fullName evidence="4">alpha-1,6-mannosyl-glycoprotein 6-beta-N-acetylglucosaminyltransferase</fullName>
        <ecNumber evidence="4">2.4.1.155</ecNumber>
    </recommendedName>
</protein>
<reference evidence="15" key="4">
    <citation type="submission" date="2025-09" db="UniProtKB">
        <authorList>
            <consortium name="Ensembl"/>
        </authorList>
    </citation>
    <scope>IDENTIFICATION</scope>
</reference>
<evidence type="ECO:0000256" key="8">
    <source>
        <dbReference type="ARBA" id="ARBA00022968"/>
    </source>
</evidence>
<keyword evidence="16" id="KW-1185">Reference proteome</keyword>
<dbReference type="GO" id="GO:0030144">
    <property type="term" value="F:alpha-1,6-mannosylglycoprotein 6-beta-N-acetylglucosaminyltransferase activity"/>
    <property type="evidence" value="ECO:0000318"/>
    <property type="project" value="GO_Central"/>
</dbReference>
<keyword evidence="5" id="KW-0328">Glycosyltransferase</keyword>
<dbReference type="PANTHER" id="PTHR15075:SF2">
    <property type="entry name" value="ALPHA-1,6-MANNOSYLGLYCOPROTEIN 6-BETA-N-ACETYLGLUCOSAMINYLTRANSFERASE"/>
    <property type="match status" value="1"/>
</dbReference>
<evidence type="ECO:0000256" key="13">
    <source>
        <dbReference type="ARBA" id="ARBA00048243"/>
    </source>
</evidence>
<dbReference type="Ensembl" id="ENSCINT00000004438.3">
    <property type="protein sequence ID" value="ENSCINP00000004438.3"/>
    <property type="gene ID" value="ENSCING00000002169.3"/>
</dbReference>
<dbReference type="GO" id="GO:0000139">
    <property type="term" value="C:Golgi membrane"/>
    <property type="evidence" value="ECO:0007669"/>
    <property type="project" value="UniProtKB-SubCell"/>
</dbReference>
<reference evidence="15" key="3">
    <citation type="submission" date="2025-08" db="UniProtKB">
        <authorList>
            <consortium name="Ensembl"/>
        </authorList>
    </citation>
    <scope>IDENTIFICATION</scope>
</reference>
<dbReference type="InterPro" id="IPR052105">
    <property type="entry name" value="MGAT5_Glycosyltransferase"/>
</dbReference>
<evidence type="ECO:0000256" key="5">
    <source>
        <dbReference type="ARBA" id="ARBA00022676"/>
    </source>
</evidence>
<dbReference type="STRING" id="7719.ENSCINP00000004438"/>
<dbReference type="Pfam" id="PF15024">
    <property type="entry name" value="Glyco_transf_18"/>
    <property type="match status" value="1"/>
</dbReference>
<comment type="pathway">
    <text evidence="2">Protein modification; protein glycosylation.</text>
</comment>
<evidence type="ECO:0000256" key="1">
    <source>
        <dbReference type="ARBA" id="ARBA00004323"/>
    </source>
</evidence>
<evidence type="ECO:0000256" key="6">
    <source>
        <dbReference type="ARBA" id="ARBA00022679"/>
    </source>
</evidence>
<evidence type="ECO:0000256" key="10">
    <source>
        <dbReference type="ARBA" id="ARBA00023034"/>
    </source>
</evidence>
<evidence type="ECO:0000256" key="7">
    <source>
        <dbReference type="ARBA" id="ARBA00022692"/>
    </source>
</evidence>
<comment type="catalytic activity">
    <reaction evidence="13">
        <text>N(4)-{beta-D-GlcNAc-(1-&gt;2)-[beta-D-GlcNAc-(1-&gt;4)]-alpha-D-Man-(1-&gt;3)-[beta-D-GlcNAc-(1-&gt;2)-alpha-D-Man-(1-&gt;6)]-beta-D-Man-(1-&gt;4)-beta-D-GlcNAc-(1-&gt;4)-beta-D-GlcNAc}-L-asparaginyl-[protein] + UDP-N-acetyl-alpha-D-glucosamine = N(4)-{beta-D-GlcNAc-(1-&gt;2)-[beta-D-GlcNAc-(1-&gt;4)]-alpha-D-Man-(1-&gt;3)-[beta-D-GlcNAc-(1-&gt;2)-[beta-D-GlcNAc-(1-&gt;6)]-alpha-D-Man-(1-&gt;6)]-beta-D-Man-(1-&gt;4)-beta-D-GlcNAc-(1-&gt;4)-beta-D-GlcNAc}-L-asparaginyl-[protein] + UDP + H(+)</text>
        <dbReference type="Rhea" id="RHEA:16921"/>
        <dbReference type="Rhea" id="RHEA-COMP:14374"/>
        <dbReference type="Rhea" id="RHEA-COMP:14377"/>
        <dbReference type="ChEBI" id="CHEBI:15378"/>
        <dbReference type="ChEBI" id="CHEBI:57705"/>
        <dbReference type="ChEBI" id="CHEBI:58223"/>
        <dbReference type="ChEBI" id="CHEBI:139507"/>
        <dbReference type="ChEBI" id="CHEBI:139510"/>
        <dbReference type="EC" id="2.4.1.155"/>
    </reaction>
</comment>
<evidence type="ECO:0000256" key="9">
    <source>
        <dbReference type="ARBA" id="ARBA00022989"/>
    </source>
</evidence>
<name>F6SSQ7_CIOIN</name>
<reference evidence="15" key="2">
    <citation type="journal article" date="2008" name="Genome Biol.">
        <title>Improved genome assembly and evidence-based global gene model set for the chordate Ciona intestinalis: new insight into intron and operon populations.</title>
        <authorList>
            <person name="Satou Y."/>
            <person name="Mineta K."/>
            <person name="Ogasawara M."/>
            <person name="Sasakura Y."/>
            <person name="Shoguchi E."/>
            <person name="Ueno K."/>
            <person name="Yamada L."/>
            <person name="Matsumoto J."/>
            <person name="Wasserscheid J."/>
            <person name="Dewar K."/>
            <person name="Wiley G.B."/>
            <person name="Macmil S.L."/>
            <person name="Roe B.A."/>
            <person name="Zeller R.W."/>
            <person name="Hastings K.E."/>
            <person name="Lemaire P."/>
            <person name="Lindquist E."/>
            <person name="Endo T."/>
            <person name="Hotta K."/>
            <person name="Inaba K."/>
        </authorList>
    </citation>
    <scope>NUCLEOTIDE SEQUENCE [LARGE SCALE GENOMIC DNA]</scope>
    <source>
        <strain evidence="15">wild type</strain>
    </source>
</reference>
<dbReference type="InParanoid" id="F6SSQ7"/>
<accession>F6SSQ7</accession>
<dbReference type="EMBL" id="EAAA01002651">
    <property type="status" value="NOT_ANNOTATED_CDS"/>
    <property type="molecule type" value="Genomic_DNA"/>
</dbReference>
<reference evidence="16" key="1">
    <citation type="journal article" date="2002" name="Science">
        <title>The draft genome of Ciona intestinalis: insights into chordate and vertebrate origins.</title>
        <authorList>
            <person name="Dehal P."/>
            <person name="Satou Y."/>
            <person name="Campbell R.K."/>
            <person name="Chapman J."/>
            <person name="Degnan B."/>
            <person name="De Tomaso A."/>
            <person name="Davidson B."/>
            <person name="Di Gregorio A."/>
            <person name="Gelpke M."/>
            <person name="Goodstein D.M."/>
            <person name="Harafuji N."/>
            <person name="Hastings K.E."/>
            <person name="Ho I."/>
            <person name="Hotta K."/>
            <person name="Huang W."/>
            <person name="Kawashima T."/>
            <person name="Lemaire P."/>
            <person name="Martinez D."/>
            <person name="Meinertzhagen I.A."/>
            <person name="Necula S."/>
            <person name="Nonaka M."/>
            <person name="Putnam N."/>
            <person name="Rash S."/>
            <person name="Saiga H."/>
            <person name="Satake M."/>
            <person name="Terry A."/>
            <person name="Yamada L."/>
            <person name="Wang H.G."/>
            <person name="Awazu S."/>
            <person name="Azumi K."/>
            <person name="Boore J."/>
            <person name="Branno M."/>
            <person name="Chin-Bow S."/>
            <person name="DeSantis R."/>
            <person name="Doyle S."/>
            <person name="Francino P."/>
            <person name="Keys D.N."/>
            <person name="Haga S."/>
            <person name="Hayashi H."/>
            <person name="Hino K."/>
            <person name="Imai K.S."/>
            <person name="Inaba K."/>
            <person name="Kano S."/>
            <person name="Kobayashi K."/>
            <person name="Kobayashi M."/>
            <person name="Lee B.I."/>
            <person name="Makabe K.W."/>
            <person name="Manohar C."/>
            <person name="Matassi G."/>
            <person name="Medina M."/>
            <person name="Mochizuki Y."/>
            <person name="Mount S."/>
            <person name="Morishita T."/>
            <person name="Miura S."/>
            <person name="Nakayama A."/>
            <person name="Nishizaka S."/>
            <person name="Nomoto H."/>
            <person name="Ohta F."/>
            <person name="Oishi K."/>
            <person name="Rigoutsos I."/>
            <person name="Sano M."/>
            <person name="Sasaki A."/>
            <person name="Sasakura Y."/>
            <person name="Shoguchi E."/>
            <person name="Shin-i T."/>
            <person name="Spagnuolo A."/>
            <person name="Stainier D."/>
            <person name="Suzuki M.M."/>
            <person name="Tassy O."/>
            <person name="Takatori N."/>
            <person name="Tokuoka M."/>
            <person name="Yagi K."/>
            <person name="Yoshizaki F."/>
            <person name="Wada S."/>
            <person name="Zhang C."/>
            <person name="Hyatt P.D."/>
            <person name="Larimer F."/>
            <person name="Detter C."/>
            <person name="Doggett N."/>
            <person name="Glavina T."/>
            <person name="Hawkins T."/>
            <person name="Richardson P."/>
            <person name="Lucas S."/>
            <person name="Kohara Y."/>
            <person name="Levine M."/>
            <person name="Satoh N."/>
            <person name="Rokhsar D.S."/>
        </authorList>
    </citation>
    <scope>NUCLEOTIDE SEQUENCE [LARGE SCALE GENOMIC DNA]</scope>
</reference>
<dbReference type="EC" id="2.4.1.155" evidence="4"/>
<dbReference type="Proteomes" id="UP000008144">
    <property type="component" value="Chromosome 8"/>
</dbReference>
<dbReference type="PANTHER" id="PTHR15075">
    <property type="entry name" value="ALPHA-MANNOSIDE BETA-1,6-N-ACETYLGLUCOSAMINYLTRANSFERASE"/>
    <property type="match status" value="1"/>
</dbReference>
<evidence type="ECO:0000256" key="4">
    <source>
        <dbReference type="ARBA" id="ARBA00012671"/>
    </source>
</evidence>
<sequence>MQGFAVFLDSLKNRIVFLESKVNALETKVETNSKDVVVPHNIENPGAIIQSKSEECPFPDLDAYGSCKVKIAWMREMWKSDQCYAKWGVDGSDCTIYHYLSEVEHWCPPVDKTNTTSAEQIKMSKPTKPLVFNQNFTDLYAILGRDVQYKWIKMRMRRMERSWLEAVSSLKEKFDAGNWKQKKVLLVLGLLAKETGFKIADNAFKGGPLGELVQWSDLITALYVLGHDIKVTNSMEQLGELFAPYLTSASSNCPLQSKPYDILYTDISGLRLLKQVAGNKFHLLQCEIRVVDSFGTEPEFNHASYAERKRRSTQWGKWNFHPKQFNTMFPHTPDNTFLGFVIEQHNTVSIDSNNNKENISLVYGKKDSFWEVSEAYIEAIHKLSSVHGTVDASNELQHVPAFVENHGVLPGIQLHSLLRKTKVFVGMGFPYEGPAPLEAIANGAVFLNVIFKEGSPSYVKATNFFKGKPTSRQLTSQHPYTSSFIGRPHVYDVDKDNMEEVKEILTEIFNRPNVEPYMPYEFTCLGMLERLGLLVEKQDFCTSDATPTWPPITSLKTVETTGRQTCVEACAAQEMICEPAYFPYINLRTHFEQQGIKCDQFKAPEGAETEIDYPAHADGICYIQSDKLLFSCAGRYTNLHHICPCRNFIKGQVALCKACL</sequence>
<keyword evidence="12" id="KW-0325">Glycoprotein</keyword>
<comment type="similarity">
    <text evidence="3">Belongs to the glycosyltransferase 18 family.</text>
</comment>
<keyword evidence="6" id="KW-0808">Transferase</keyword>
<dbReference type="InterPro" id="IPR026116">
    <property type="entry name" value="GT18_cat"/>
</dbReference>
<dbReference type="OMA" id="HCESKLK"/>
<dbReference type="HOGENOM" id="CLU_016749_1_0_1"/>
<dbReference type="UniPathway" id="UPA00378"/>
<keyword evidence="11" id="KW-0472">Membrane</keyword>
<evidence type="ECO:0000256" key="3">
    <source>
        <dbReference type="ARBA" id="ARBA00007477"/>
    </source>
</evidence>
<dbReference type="GeneTree" id="ENSGT00940000153470"/>
<evidence type="ECO:0000256" key="2">
    <source>
        <dbReference type="ARBA" id="ARBA00004922"/>
    </source>
</evidence>
<proteinExistence type="inferred from homology"/>
<evidence type="ECO:0000259" key="14">
    <source>
        <dbReference type="Pfam" id="PF15024"/>
    </source>
</evidence>
<keyword evidence="9" id="KW-1133">Transmembrane helix</keyword>
<organism evidence="15 16">
    <name type="scientific">Ciona intestinalis</name>
    <name type="common">Transparent sea squirt</name>
    <name type="synonym">Ascidia intestinalis</name>
    <dbReference type="NCBI Taxonomy" id="7719"/>
    <lineage>
        <taxon>Eukaryota</taxon>
        <taxon>Metazoa</taxon>
        <taxon>Chordata</taxon>
        <taxon>Tunicata</taxon>
        <taxon>Ascidiacea</taxon>
        <taxon>Phlebobranchia</taxon>
        <taxon>Cionidae</taxon>
        <taxon>Ciona</taxon>
    </lineage>
</organism>
<dbReference type="AlphaFoldDB" id="F6SSQ7"/>
<evidence type="ECO:0000313" key="15">
    <source>
        <dbReference type="Ensembl" id="ENSCINP00000004438.3"/>
    </source>
</evidence>
<keyword evidence="8" id="KW-0735">Signal-anchor</keyword>
<keyword evidence="10" id="KW-0333">Golgi apparatus</keyword>
<dbReference type="GO" id="GO:0005794">
    <property type="term" value="C:Golgi apparatus"/>
    <property type="evidence" value="ECO:0000318"/>
    <property type="project" value="GO_Central"/>
</dbReference>
<dbReference type="GO" id="GO:0006487">
    <property type="term" value="P:protein N-linked glycosylation"/>
    <property type="evidence" value="ECO:0000318"/>
    <property type="project" value="GO_Central"/>
</dbReference>
<evidence type="ECO:0000256" key="11">
    <source>
        <dbReference type="ARBA" id="ARBA00023136"/>
    </source>
</evidence>
<keyword evidence="7" id="KW-0812">Transmembrane</keyword>
<evidence type="ECO:0000256" key="12">
    <source>
        <dbReference type="ARBA" id="ARBA00023180"/>
    </source>
</evidence>
<comment type="subcellular location">
    <subcellularLocation>
        <location evidence="1">Golgi apparatus membrane</location>
        <topology evidence="1">Single-pass type II membrane protein</topology>
    </subcellularLocation>
</comment>
<evidence type="ECO:0000313" key="16">
    <source>
        <dbReference type="Proteomes" id="UP000008144"/>
    </source>
</evidence>